<feature type="region of interest" description="Disordered" evidence="1">
    <location>
        <begin position="360"/>
        <end position="392"/>
    </location>
</feature>
<name>A0A9P6DP25_9AGAM</name>
<reference evidence="3" key="1">
    <citation type="journal article" date="2020" name="Nat. Commun.">
        <title>Large-scale genome sequencing of mycorrhizal fungi provides insights into the early evolution of symbiotic traits.</title>
        <authorList>
            <person name="Miyauchi S."/>
            <person name="Kiss E."/>
            <person name="Kuo A."/>
            <person name="Drula E."/>
            <person name="Kohler A."/>
            <person name="Sanchez-Garcia M."/>
            <person name="Morin E."/>
            <person name="Andreopoulos B."/>
            <person name="Barry K.W."/>
            <person name="Bonito G."/>
            <person name="Buee M."/>
            <person name="Carver A."/>
            <person name="Chen C."/>
            <person name="Cichocki N."/>
            <person name="Clum A."/>
            <person name="Culley D."/>
            <person name="Crous P.W."/>
            <person name="Fauchery L."/>
            <person name="Girlanda M."/>
            <person name="Hayes R.D."/>
            <person name="Keri Z."/>
            <person name="LaButti K."/>
            <person name="Lipzen A."/>
            <person name="Lombard V."/>
            <person name="Magnuson J."/>
            <person name="Maillard F."/>
            <person name="Murat C."/>
            <person name="Nolan M."/>
            <person name="Ohm R.A."/>
            <person name="Pangilinan J."/>
            <person name="Pereira M.F."/>
            <person name="Perotto S."/>
            <person name="Peter M."/>
            <person name="Pfister S."/>
            <person name="Riley R."/>
            <person name="Sitrit Y."/>
            <person name="Stielow J.B."/>
            <person name="Szollosi G."/>
            <person name="Zifcakova L."/>
            <person name="Stursova M."/>
            <person name="Spatafora J.W."/>
            <person name="Tedersoo L."/>
            <person name="Vaario L.M."/>
            <person name="Yamada A."/>
            <person name="Yan M."/>
            <person name="Wang P."/>
            <person name="Xu J."/>
            <person name="Bruns T."/>
            <person name="Baldrian P."/>
            <person name="Vilgalys R."/>
            <person name="Dunand C."/>
            <person name="Henrissat B."/>
            <person name="Grigoriev I.V."/>
            <person name="Hibbett D."/>
            <person name="Nagy L.G."/>
            <person name="Martin F.M."/>
        </authorList>
    </citation>
    <scope>NUCLEOTIDE SEQUENCE</scope>
    <source>
        <strain evidence="3">UP504</strain>
    </source>
</reference>
<dbReference type="EMBL" id="MU129134">
    <property type="protein sequence ID" value="KAF9505838.1"/>
    <property type="molecule type" value="Genomic_DNA"/>
</dbReference>
<feature type="compositionally biased region" description="Polar residues" evidence="1">
    <location>
        <begin position="363"/>
        <end position="376"/>
    </location>
</feature>
<feature type="compositionally biased region" description="Low complexity" evidence="1">
    <location>
        <begin position="31"/>
        <end position="42"/>
    </location>
</feature>
<dbReference type="Pfam" id="PF13391">
    <property type="entry name" value="HNH_2"/>
    <property type="match status" value="1"/>
</dbReference>
<dbReference type="Proteomes" id="UP000886523">
    <property type="component" value="Unassembled WGS sequence"/>
</dbReference>
<feature type="compositionally biased region" description="Polar residues" evidence="1">
    <location>
        <begin position="1"/>
        <end position="15"/>
    </location>
</feature>
<evidence type="ECO:0000256" key="1">
    <source>
        <dbReference type="SAM" id="MobiDB-lite"/>
    </source>
</evidence>
<evidence type="ECO:0000313" key="4">
    <source>
        <dbReference type="Proteomes" id="UP000886523"/>
    </source>
</evidence>
<comment type="caution">
    <text evidence="3">The sequence shown here is derived from an EMBL/GenBank/DDBJ whole genome shotgun (WGS) entry which is preliminary data.</text>
</comment>
<feature type="domain" description="HNH nuclease" evidence="2">
    <location>
        <begin position="204"/>
        <end position="300"/>
    </location>
</feature>
<keyword evidence="4" id="KW-1185">Reference proteome</keyword>
<dbReference type="InterPro" id="IPR003615">
    <property type="entry name" value="HNH_nuc"/>
</dbReference>
<dbReference type="OrthoDB" id="3163863at2759"/>
<organism evidence="3 4">
    <name type="scientific">Hydnum rufescens UP504</name>
    <dbReference type="NCBI Taxonomy" id="1448309"/>
    <lineage>
        <taxon>Eukaryota</taxon>
        <taxon>Fungi</taxon>
        <taxon>Dikarya</taxon>
        <taxon>Basidiomycota</taxon>
        <taxon>Agaricomycotina</taxon>
        <taxon>Agaricomycetes</taxon>
        <taxon>Cantharellales</taxon>
        <taxon>Hydnaceae</taxon>
        <taxon>Hydnum</taxon>
    </lineage>
</organism>
<evidence type="ECO:0000313" key="3">
    <source>
        <dbReference type="EMBL" id="KAF9505838.1"/>
    </source>
</evidence>
<proteinExistence type="predicted"/>
<feature type="region of interest" description="Disordered" evidence="1">
    <location>
        <begin position="1"/>
        <end position="45"/>
    </location>
</feature>
<protein>
    <recommendedName>
        <fullName evidence="2">HNH nuclease domain-containing protein</fullName>
    </recommendedName>
</protein>
<evidence type="ECO:0000259" key="2">
    <source>
        <dbReference type="Pfam" id="PF13391"/>
    </source>
</evidence>
<sequence length="434" mass="47039">MASYEYTPSNESLTSVRGEDDTAGGPSGGFSSDTSQTSTRSSEFTQEVEDIIGNSIPLPNLEEQAQSLIKELGSHPVYNQLSYGDSEIRARIKLDRILYSMLFYAYECGGDGGKRYTASAICACRRENNDVTLAYLQSLASTWLSHLLFVFKANGSHKVQINSTPSIIMSPTVEDTAAQVEVGATENHKDNFKTAVLKRDGYRCVATGEADVDHPGPLSSDEEFESISTEGCHILWGAIALLDQNKTYLSALSTLDILRHYASLPAMTIEDIASVINDPSNGMTLCANARDGFDSFAWSLKMVDNVSSRSQVCLVLNLSDPISQTPNTYSIVVHRPRGLGLGSVSKRRHYITFQDFSARFTEESSPPRQKQRNTGSGDAGDKAPQPERGQGIALPNPLFIRIHSAIAGVLHMSGAGEEIDAAIRRAGGAPPEAF</sequence>
<accession>A0A9P6DP25</accession>
<dbReference type="AlphaFoldDB" id="A0A9P6DP25"/>
<gene>
    <name evidence="3" type="ORF">BS47DRAFT_487664</name>
</gene>